<accession>A0A0E0QSK7</accession>
<keyword evidence="3" id="KW-1185">Reference proteome</keyword>
<reference evidence="3" key="1">
    <citation type="submission" date="2013-06" db="EMBL/GenBank/DDBJ databases">
        <authorList>
            <person name="Zhao Q."/>
        </authorList>
    </citation>
    <scope>NUCLEOTIDE SEQUENCE</scope>
    <source>
        <strain evidence="3">cv. W1943</strain>
    </source>
</reference>
<sequence length="149" mass="16352">MAEVSGRNLEANRPTMAAAHTDPRSTMVCLVNESRQQRPVETRTAPCLWLFDFSSIYIYLSASRRGRRDSAMTGRRRDSSAAAPNPPRRSLVRPFVQRDGVGGRAKRPPAAPAISTPGPKIAVQTWAARGSEEQRRRARLVPASKAEAA</sequence>
<evidence type="ECO:0000256" key="1">
    <source>
        <dbReference type="SAM" id="MobiDB-lite"/>
    </source>
</evidence>
<dbReference type="Proteomes" id="UP000008022">
    <property type="component" value="Unassembled WGS sequence"/>
</dbReference>
<feature type="region of interest" description="Disordered" evidence="1">
    <location>
        <begin position="65"/>
        <end position="149"/>
    </location>
</feature>
<organism evidence="2 3">
    <name type="scientific">Oryza rufipogon</name>
    <name type="common">Brownbeard rice</name>
    <name type="synonym">Asian wild rice</name>
    <dbReference type="NCBI Taxonomy" id="4529"/>
    <lineage>
        <taxon>Eukaryota</taxon>
        <taxon>Viridiplantae</taxon>
        <taxon>Streptophyta</taxon>
        <taxon>Embryophyta</taxon>
        <taxon>Tracheophyta</taxon>
        <taxon>Spermatophyta</taxon>
        <taxon>Magnoliopsida</taxon>
        <taxon>Liliopsida</taxon>
        <taxon>Poales</taxon>
        <taxon>Poaceae</taxon>
        <taxon>BOP clade</taxon>
        <taxon>Oryzoideae</taxon>
        <taxon>Oryzeae</taxon>
        <taxon>Oryzinae</taxon>
        <taxon>Oryza</taxon>
    </lineage>
</organism>
<reference evidence="2" key="2">
    <citation type="submission" date="2015-06" db="UniProtKB">
        <authorList>
            <consortium name="EnsemblPlants"/>
        </authorList>
    </citation>
    <scope>IDENTIFICATION</scope>
</reference>
<dbReference type="HOGENOM" id="CLU_1752721_0_0_1"/>
<dbReference type="EnsemblPlants" id="ORUFI09G14390.1">
    <property type="protein sequence ID" value="ORUFI09G14390.1"/>
    <property type="gene ID" value="ORUFI09G14390"/>
</dbReference>
<proteinExistence type="predicted"/>
<feature type="region of interest" description="Disordered" evidence="1">
    <location>
        <begin position="1"/>
        <end position="20"/>
    </location>
</feature>
<name>A0A0E0QSK7_ORYRU</name>
<evidence type="ECO:0000313" key="2">
    <source>
        <dbReference type="EnsemblPlants" id="ORUFI09G14390.1"/>
    </source>
</evidence>
<evidence type="ECO:0000313" key="3">
    <source>
        <dbReference type="Proteomes" id="UP000008022"/>
    </source>
</evidence>
<dbReference type="Gramene" id="ORUFI09G14390.1">
    <property type="protein sequence ID" value="ORUFI09G14390.1"/>
    <property type="gene ID" value="ORUFI09G14390"/>
</dbReference>
<protein>
    <submittedName>
        <fullName evidence="2">Uncharacterized protein</fullName>
    </submittedName>
</protein>
<dbReference type="AlphaFoldDB" id="A0A0E0QSK7"/>